<proteinExistence type="predicted"/>
<dbReference type="Proteomes" id="UP000002287">
    <property type="component" value="Chromosome 3"/>
</dbReference>
<name>A4JRU1_BURVG</name>
<evidence type="ECO:0000313" key="2">
    <source>
        <dbReference type="Proteomes" id="UP000002287"/>
    </source>
</evidence>
<reference evidence="2" key="1">
    <citation type="submission" date="2007-03" db="EMBL/GenBank/DDBJ databases">
        <title>Complete sequence of chromosome 3 of Burkholderia vietnamiensis G4.</title>
        <authorList>
            <consortium name="US DOE Joint Genome Institute"/>
            <person name="Copeland A."/>
            <person name="Lucas S."/>
            <person name="Lapidus A."/>
            <person name="Barry K."/>
            <person name="Detter J.C."/>
            <person name="Glavina del Rio T."/>
            <person name="Hammon N."/>
            <person name="Israni S."/>
            <person name="Dalin E."/>
            <person name="Tice H."/>
            <person name="Pitluck S."/>
            <person name="Chain P."/>
            <person name="Malfatti S."/>
            <person name="Shin M."/>
            <person name="Vergez L."/>
            <person name="Schmutz J."/>
            <person name="Larimer F."/>
            <person name="Land M."/>
            <person name="Hauser L."/>
            <person name="Kyrpides N."/>
            <person name="Tiedje J."/>
            <person name="Richardson P."/>
        </authorList>
    </citation>
    <scope>NUCLEOTIDE SEQUENCE [LARGE SCALE GENOMIC DNA]</scope>
    <source>
        <strain evidence="2">G4 / LMG 22486</strain>
    </source>
</reference>
<protein>
    <submittedName>
        <fullName evidence="1">Uncharacterized protein</fullName>
    </submittedName>
</protein>
<accession>A4JRU1</accession>
<dbReference type="AlphaFoldDB" id="A4JRU1"/>
<organism evidence="1 2">
    <name type="scientific">Burkholderia vietnamiensis (strain G4 / LMG 22486)</name>
    <name type="common">Burkholderia cepacia (strain R1808)</name>
    <dbReference type="NCBI Taxonomy" id="269482"/>
    <lineage>
        <taxon>Bacteria</taxon>
        <taxon>Pseudomonadati</taxon>
        <taxon>Pseudomonadota</taxon>
        <taxon>Betaproteobacteria</taxon>
        <taxon>Burkholderiales</taxon>
        <taxon>Burkholderiaceae</taxon>
        <taxon>Burkholderia</taxon>
        <taxon>Burkholderia cepacia complex</taxon>
    </lineage>
</organism>
<gene>
    <name evidence="1" type="ordered locus">Bcep1808_6072</name>
</gene>
<dbReference type="HOGENOM" id="CLU_2141224_0_0_4"/>
<evidence type="ECO:0000313" key="1">
    <source>
        <dbReference type="EMBL" id="ABO58994.1"/>
    </source>
</evidence>
<sequence length="112" mass="12683">MHEKDDYPALAVINVINPADNRVEIAVLVRTVARIGCTYATLVRRRVAGWDRAYRGLRESRWSGERTGHVGVALQARYDVQACWPTSRDASREICRCKSATSDNSPYQTCHF</sequence>
<dbReference type="KEGG" id="bvi:Bcep1808_6072"/>
<dbReference type="EMBL" id="CP000616">
    <property type="protein sequence ID" value="ABO58994.1"/>
    <property type="molecule type" value="Genomic_DNA"/>
</dbReference>